<dbReference type="RefSeq" id="WP_011734231.1">
    <property type="nucleotide sequence ID" value="NC_008609.1"/>
</dbReference>
<evidence type="ECO:0000256" key="6">
    <source>
        <dbReference type="ARBA" id="ARBA00022827"/>
    </source>
</evidence>
<feature type="domain" description="Hcy-binding" evidence="9">
    <location>
        <begin position="1"/>
        <end position="286"/>
    </location>
</feature>
<evidence type="ECO:0000256" key="2">
    <source>
        <dbReference type="ARBA" id="ARBA00004777"/>
    </source>
</evidence>
<comment type="pathway">
    <text evidence="2">One-carbon metabolism; tetrahydrofolate interconversion.</text>
</comment>
<dbReference type="EMBL" id="CP000482">
    <property type="protein sequence ID" value="ABK97917.1"/>
    <property type="molecule type" value="Genomic_DNA"/>
</dbReference>
<keyword evidence="4" id="KW-0285">Flavoprotein</keyword>
<evidence type="ECO:0000256" key="3">
    <source>
        <dbReference type="ARBA" id="ARBA00022603"/>
    </source>
</evidence>
<dbReference type="GO" id="GO:0032259">
    <property type="term" value="P:methylation"/>
    <property type="evidence" value="ECO:0007669"/>
    <property type="project" value="UniProtKB-KW"/>
</dbReference>
<dbReference type="eggNOG" id="COG0685">
    <property type="taxonomic scope" value="Bacteria"/>
</dbReference>
<dbReference type="NCBIfam" id="NF006396">
    <property type="entry name" value="PRK08645.1"/>
    <property type="match status" value="1"/>
</dbReference>
<feature type="binding site" evidence="8">
    <location>
        <position position="206"/>
    </location>
    <ligand>
        <name>Zn(2+)</name>
        <dbReference type="ChEBI" id="CHEBI:29105"/>
    </ligand>
</feature>
<feature type="binding site" evidence="8">
    <location>
        <position position="272"/>
    </location>
    <ligand>
        <name>Zn(2+)</name>
        <dbReference type="ChEBI" id="CHEBI:29105"/>
    </ligand>
</feature>
<name>A1AKP7_PELPD</name>
<protein>
    <submittedName>
        <fullName evidence="10">Homocysteine S-methyltransferase</fullName>
    </submittedName>
</protein>
<dbReference type="UniPathway" id="UPA00193"/>
<dbReference type="Pfam" id="PF02574">
    <property type="entry name" value="S-methyl_trans"/>
    <property type="match status" value="1"/>
</dbReference>
<dbReference type="InterPro" id="IPR029041">
    <property type="entry name" value="FAD-linked_oxidoreductase-like"/>
</dbReference>
<proteinExistence type="predicted"/>
<dbReference type="Pfam" id="PF02219">
    <property type="entry name" value="MTHFR"/>
    <property type="match status" value="1"/>
</dbReference>
<keyword evidence="7" id="KW-0560">Oxidoreductase</keyword>
<dbReference type="OrthoDB" id="9803687at2"/>
<dbReference type="PANTHER" id="PTHR11103">
    <property type="entry name" value="SLR1189 PROTEIN"/>
    <property type="match status" value="1"/>
</dbReference>
<dbReference type="Gene3D" id="3.20.20.330">
    <property type="entry name" value="Homocysteine-binding-like domain"/>
    <property type="match status" value="1"/>
</dbReference>
<dbReference type="GO" id="GO:0006555">
    <property type="term" value="P:methionine metabolic process"/>
    <property type="evidence" value="ECO:0007669"/>
    <property type="project" value="InterPro"/>
</dbReference>
<dbReference type="GO" id="GO:0004489">
    <property type="term" value="F:methylenetetrahydrofolate reductase [NAD(P)H] activity"/>
    <property type="evidence" value="ECO:0007669"/>
    <property type="project" value="InterPro"/>
</dbReference>
<gene>
    <name evidence="10" type="ordered locus">Ppro_0283</name>
</gene>
<dbReference type="InterPro" id="IPR003171">
    <property type="entry name" value="Mehydrof_redctse-like"/>
</dbReference>
<keyword evidence="5 8" id="KW-0808">Transferase</keyword>
<dbReference type="Proteomes" id="UP000006732">
    <property type="component" value="Chromosome"/>
</dbReference>
<dbReference type="InterPro" id="IPR036589">
    <property type="entry name" value="HCY_dom_sf"/>
</dbReference>
<comment type="cofactor">
    <cofactor evidence="1">
        <name>FAD</name>
        <dbReference type="ChEBI" id="CHEBI:57692"/>
    </cofactor>
</comment>
<keyword evidence="11" id="KW-1185">Reference proteome</keyword>
<reference evidence="10 11" key="1">
    <citation type="submission" date="2006-10" db="EMBL/GenBank/DDBJ databases">
        <title>Complete sequence of chromosome of Pelobacter propionicus DSM 2379.</title>
        <authorList>
            <consortium name="US DOE Joint Genome Institute"/>
            <person name="Copeland A."/>
            <person name="Lucas S."/>
            <person name="Lapidus A."/>
            <person name="Barry K."/>
            <person name="Detter J.C."/>
            <person name="Glavina del Rio T."/>
            <person name="Hammon N."/>
            <person name="Israni S."/>
            <person name="Dalin E."/>
            <person name="Tice H."/>
            <person name="Pitluck S."/>
            <person name="Saunders E."/>
            <person name="Brettin T."/>
            <person name="Bruce D."/>
            <person name="Han C."/>
            <person name="Tapia R."/>
            <person name="Schmutz J."/>
            <person name="Larimer F."/>
            <person name="Land M."/>
            <person name="Hauser L."/>
            <person name="Kyrpides N."/>
            <person name="Kim E."/>
            <person name="Lovley D."/>
            <person name="Richardson P."/>
        </authorList>
    </citation>
    <scope>NUCLEOTIDE SEQUENCE [LARGE SCALE GENOMIC DNA]</scope>
    <source>
        <strain evidence="11">DSM 2379 / NBRC 103807 / OttBd1</strain>
    </source>
</reference>
<dbReference type="GO" id="GO:0035999">
    <property type="term" value="P:tetrahydrofolate interconversion"/>
    <property type="evidence" value="ECO:0007669"/>
    <property type="project" value="UniProtKB-UniPathway"/>
</dbReference>
<dbReference type="GO" id="GO:0046872">
    <property type="term" value="F:metal ion binding"/>
    <property type="evidence" value="ECO:0007669"/>
    <property type="project" value="UniProtKB-KW"/>
</dbReference>
<keyword evidence="3 8" id="KW-0489">Methyltransferase</keyword>
<keyword evidence="8" id="KW-0862">Zinc</keyword>
<evidence type="ECO:0000313" key="10">
    <source>
        <dbReference type="EMBL" id="ABK97917.1"/>
    </source>
</evidence>
<evidence type="ECO:0000256" key="7">
    <source>
        <dbReference type="ARBA" id="ARBA00023002"/>
    </source>
</evidence>
<evidence type="ECO:0000256" key="8">
    <source>
        <dbReference type="PROSITE-ProRule" id="PRU00333"/>
    </source>
</evidence>
<evidence type="ECO:0000256" key="4">
    <source>
        <dbReference type="ARBA" id="ARBA00022630"/>
    </source>
</evidence>
<comment type="cofactor">
    <cofactor evidence="8">
        <name>Zn(2+)</name>
        <dbReference type="ChEBI" id="CHEBI:29105"/>
    </cofactor>
</comment>
<dbReference type="AlphaFoldDB" id="A1AKP7"/>
<organism evidence="10 11">
    <name type="scientific">Pelobacter propionicus (strain DSM 2379 / NBRC 103807 / OttBd1)</name>
    <dbReference type="NCBI Taxonomy" id="338966"/>
    <lineage>
        <taxon>Bacteria</taxon>
        <taxon>Pseudomonadati</taxon>
        <taxon>Thermodesulfobacteriota</taxon>
        <taxon>Desulfuromonadia</taxon>
        <taxon>Desulfuromonadales</taxon>
        <taxon>Desulfuromonadaceae</taxon>
        <taxon>Pelobacter</taxon>
    </lineage>
</organism>
<feature type="binding site" evidence="8">
    <location>
        <position position="271"/>
    </location>
    <ligand>
        <name>Zn(2+)</name>
        <dbReference type="ChEBI" id="CHEBI:29105"/>
    </ligand>
</feature>
<dbReference type="PANTHER" id="PTHR11103:SF18">
    <property type="entry name" value="SLR1189 PROTEIN"/>
    <property type="match status" value="1"/>
</dbReference>
<dbReference type="SUPFAM" id="SSF82282">
    <property type="entry name" value="Homocysteine S-methyltransferase"/>
    <property type="match status" value="1"/>
</dbReference>
<evidence type="ECO:0000256" key="5">
    <source>
        <dbReference type="ARBA" id="ARBA00022679"/>
    </source>
</evidence>
<dbReference type="PROSITE" id="PS50970">
    <property type="entry name" value="HCY"/>
    <property type="match status" value="1"/>
</dbReference>
<keyword evidence="8" id="KW-0479">Metal-binding</keyword>
<dbReference type="GO" id="GO:0008168">
    <property type="term" value="F:methyltransferase activity"/>
    <property type="evidence" value="ECO:0007669"/>
    <property type="project" value="UniProtKB-UniRule"/>
</dbReference>
<keyword evidence="6" id="KW-0274">FAD</keyword>
<dbReference type="eggNOG" id="COG0646">
    <property type="taxonomic scope" value="Bacteria"/>
</dbReference>
<dbReference type="CDD" id="cd00537">
    <property type="entry name" value="MTHFR"/>
    <property type="match status" value="1"/>
</dbReference>
<evidence type="ECO:0000256" key="1">
    <source>
        <dbReference type="ARBA" id="ARBA00001974"/>
    </source>
</evidence>
<dbReference type="KEGG" id="ppd:Ppro_0283"/>
<dbReference type="Gene3D" id="3.20.20.220">
    <property type="match status" value="1"/>
</dbReference>
<evidence type="ECO:0000259" key="9">
    <source>
        <dbReference type="PROSITE" id="PS50970"/>
    </source>
</evidence>
<evidence type="ECO:0000313" key="11">
    <source>
        <dbReference type="Proteomes" id="UP000006732"/>
    </source>
</evidence>
<accession>A1AKP7</accession>
<sequence length="615" mass="64692">MNILERLKGEVLTGDGALGTMLYARGVGLDSSFEQLNLTRPALVRELADDYVAAGAQVIETNTFGANYTRLAALGLEQRVWEINLAGARIARQAADQGRDVLVAGSVGPLPRIRGDEAESDQERMAELFRVQCQALAEGGVDLLLLETFSSLTQLAAAVQAARCTGLTVAASMAFLEGGRSADGATVEEFCAAMERAGADLVGANCGAGPLELVKVVRRLAAVTHKPITAYANSGFPEYHDGRFIYRATPEYLATMAGELVAAGASLVGGCCGTTPEHIAAISRALSGRCPASRAGAAAVRVGEPEQRPSSSGGSFLDAWGRRKLITVELDPPKGLDCSRIIEGCRRLKRAGVDAINLAENPLARPRMGNIALGSLIQQQVGIPVIIHVTGRDRNLIGMQSDLMGASLLGIRSVLAVTGDPATMGDHAGATSVFDLHSLTLIKLLADLNRGVNAMGNPIGGGAGFTIGAAFNPNARDMAGQASRLRKKVANGAMFAQTQPIYDAGLFFQALELTADCAIPLIPGIMPLVSQRNADYLHNEVPGISIPETVLARMCGLEKEAGVAEGLAIAREFIDASFHSSGGYYLMPPFGKVELALDLIEYIHTKEREPSCGES</sequence>
<dbReference type="InterPro" id="IPR003726">
    <property type="entry name" value="HCY_dom"/>
</dbReference>
<dbReference type="SUPFAM" id="SSF51730">
    <property type="entry name" value="FAD-linked oxidoreductase"/>
    <property type="match status" value="1"/>
</dbReference>
<dbReference type="STRING" id="338966.Ppro_0283"/>
<dbReference type="HOGENOM" id="CLU_453272_0_0_7"/>